<comment type="caution">
    <text evidence="5">The sequence shown here is derived from an EMBL/GenBank/DDBJ whole genome shotgun (WGS) entry which is preliminary data.</text>
</comment>
<dbReference type="GO" id="GO:0008199">
    <property type="term" value="F:ferric iron binding"/>
    <property type="evidence" value="ECO:0007669"/>
    <property type="project" value="InterPro"/>
</dbReference>
<comment type="similarity">
    <text evidence="1">Belongs to the intradiol ring-cleavage dioxygenase family.</text>
</comment>
<keyword evidence="3" id="KW-0560">Oxidoreductase</keyword>
<dbReference type="Proteomes" id="UP000264589">
    <property type="component" value="Unassembled WGS sequence"/>
</dbReference>
<dbReference type="PANTHER" id="PTHR33711:SF7">
    <property type="entry name" value="INTRADIOL RING-CLEAVAGE DIOXYGENASES DOMAIN-CONTAINING PROTEIN-RELATED"/>
    <property type="match status" value="1"/>
</dbReference>
<dbReference type="InterPro" id="IPR015889">
    <property type="entry name" value="Intradiol_dOase_core"/>
</dbReference>
<evidence type="ECO:0000256" key="3">
    <source>
        <dbReference type="ARBA" id="ARBA00023002"/>
    </source>
</evidence>
<feature type="domain" description="Intradiol ring-cleavage dioxygenases" evidence="4">
    <location>
        <begin position="81"/>
        <end position="252"/>
    </location>
</feature>
<proteinExistence type="inferred from homology"/>
<keyword evidence="2" id="KW-0223">Dioxygenase</keyword>
<keyword evidence="6" id="KW-1185">Reference proteome</keyword>
<sequence>MSSNLTPQESERLATLYRASVEKMKEVVREHKITEDELHIAGDYLNRLGAAGFSRSLVDMALALTSAEVTKPAGGTRGNLEGPLHRHGHILRADGRLLDRPLKDGETRLLLSGRVLNAQTGGPIDGTAIDMWQTDGHGIYDREGDELRGIVPTDDQGRYSIETVLPRFYSEHDNDPIGELLQAMGRPNCRAGHIHVKVLENGEERLTTQLFIEGSEYLDSDYVEGAVSDDLILSVTQTDDPRTVKASFDFRILPGGQN</sequence>
<organism evidence="5 6">
    <name type="scientific">Parvularcula marina</name>
    <dbReference type="NCBI Taxonomy" id="2292771"/>
    <lineage>
        <taxon>Bacteria</taxon>
        <taxon>Pseudomonadati</taxon>
        <taxon>Pseudomonadota</taxon>
        <taxon>Alphaproteobacteria</taxon>
        <taxon>Parvularculales</taxon>
        <taxon>Parvularculaceae</taxon>
        <taxon>Parvularcula</taxon>
    </lineage>
</organism>
<dbReference type="InterPro" id="IPR000627">
    <property type="entry name" value="Intradiol_dOase_C"/>
</dbReference>
<dbReference type="AlphaFoldDB" id="A0A371RLA7"/>
<accession>A0A371RLA7</accession>
<name>A0A371RLA7_9PROT</name>
<evidence type="ECO:0000259" key="4">
    <source>
        <dbReference type="Pfam" id="PF00775"/>
    </source>
</evidence>
<evidence type="ECO:0000313" key="5">
    <source>
        <dbReference type="EMBL" id="RFB06252.1"/>
    </source>
</evidence>
<evidence type="ECO:0000256" key="2">
    <source>
        <dbReference type="ARBA" id="ARBA00022964"/>
    </source>
</evidence>
<dbReference type="InParanoid" id="A0A371RLA7"/>
<dbReference type="PANTHER" id="PTHR33711">
    <property type="entry name" value="DIOXYGENASE, PUTATIVE (AFU_ORTHOLOGUE AFUA_2G02910)-RELATED"/>
    <property type="match status" value="1"/>
</dbReference>
<dbReference type="InterPro" id="IPR050770">
    <property type="entry name" value="Intradiol_RC_Dioxygenase"/>
</dbReference>
<gene>
    <name evidence="5" type="ORF">DX908_13840</name>
</gene>
<reference evidence="5 6" key="1">
    <citation type="submission" date="2018-08" db="EMBL/GenBank/DDBJ databases">
        <title>Parvularcula sp. SM1705, isolated from surface water of the South Sea China.</title>
        <authorList>
            <person name="Sun L."/>
        </authorList>
    </citation>
    <scope>NUCLEOTIDE SEQUENCE [LARGE SCALE GENOMIC DNA]</scope>
    <source>
        <strain evidence="5 6">SM1705</strain>
    </source>
</reference>
<dbReference type="RefSeq" id="WP_116392886.1">
    <property type="nucleotide sequence ID" value="NZ_QUQO01000001.1"/>
</dbReference>
<evidence type="ECO:0000256" key="1">
    <source>
        <dbReference type="ARBA" id="ARBA00007825"/>
    </source>
</evidence>
<dbReference type="GO" id="GO:0016702">
    <property type="term" value="F:oxidoreductase activity, acting on single donors with incorporation of molecular oxygen, incorporation of two atoms of oxygen"/>
    <property type="evidence" value="ECO:0007669"/>
    <property type="project" value="InterPro"/>
</dbReference>
<dbReference type="Gene3D" id="2.60.130.10">
    <property type="entry name" value="Aromatic compound dioxygenase"/>
    <property type="match status" value="1"/>
</dbReference>
<dbReference type="SUPFAM" id="SSF49482">
    <property type="entry name" value="Aromatic compound dioxygenase"/>
    <property type="match status" value="1"/>
</dbReference>
<dbReference type="OrthoDB" id="9800887at2"/>
<dbReference type="Pfam" id="PF00775">
    <property type="entry name" value="Dioxygenase_C"/>
    <property type="match status" value="1"/>
</dbReference>
<protein>
    <recommendedName>
        <fullName evidence="4">Intradiol ring-cleavage dioxygenases domain-containing protein</fullName>
    </recommendedName>
</protein>
<dbReference type="EMBL" id="QUQO01000001">
    <property type="protein sequence ID" value="RFB06252.1"/>
    <property type="molecule type" value="Genomic_DNA"/>
</dbReference>
<evidence type="ECO:0000313" key="6">
    <source>
        <dbReference type="Proteomes" id="UP000264589"/>
    </source>
</evidence>